<keyword evidence="8" id="KW-1185">Reference proteome</keyword>
<reference evidence="7 8" key="1">
    <citation type="submission" date="2023-12" db="EMBL/GenBank/DDBJ databases">
        <title>Description of new species of Mycobacterium terrae complex isolated from sewage at the Sao Paulo Zoological Park Foundation in Brazil.</title>
        <authorList>
            <person name="Romagnoli C.L."/>
            <person name="Conceicao E.C."/>
            <person name="Machado E."/>
            <person name="Barreto L.B.P.F."/>
            <person name="Sharma A."/>
            <person name="Silva N.M."/>
            <person name="Marques L.E."/>
            <person name="Juliana M.A."/>
            <person name="Lourenco M.C.S."/>
            <person name="Digiampietri L.A."/>
            <person name="Suffys P.N."/>
            <person name="Viana-Niero C."/>
        </authorList>
    </citation>
    <scope>NUCLEOTIDE SEQUENCE [LARGE SCALE GENOMIC DNA]</scope>
    <source>
        <strain evidence="7 8">MYC098</strain>
    </source>
</reference>
<dbReference type="InterPro" id="IPR045851">
    <property type="entry name" value="AMP-bd_C_sf"/>
</dbReference>
<dbReference type="Gene3D" id="3.30.300.30">
    <property type="match status" value="1"/>
</dbReference>
<proteinExistence type="inferred from homology"/>
<sequence>MIPATLWAITEQLLETDQKMADQTMAESTTSLAPLALDTLVDLLQQQAARHQDTPAFIFCPEGDIEEARITYRELDRRARAIAASLQRKGAAGERVLVLCRPGVDSVVGLFGCFYAGAVAVPVDEHWPIRRVETVVPEAHARFALATAKTQAKMKAAIAGLTDGSVTWLAMDELDDDGATWVQQDVDADTVAMIQYTSGSTGVPKGCVLTHGNYLSNLKVMRWALNPADDAPVMNSPISGVSWLPQYHDMGLVGGILGTIYGGRTTVLMSPSAFLMRPIRWLQAISRFGATITAAPNFAYEACVKRTTAEQRAALDLSSLSIAVIGAGPISAETLQSFTEAFAPAGFRPEAFIPAYGLAEATLGVTGMSESPVPVIRHFDRPGLGEERVVEVAADAAGAVPLVGCGAKAETQETLIVDPETRLRREPEEVGEIWVSGPSVGVGYWGRPEETEHAFNAYLADTGEGPYLRSGDLGFFAGGELFVTGRCKDLMTIGGYSHYPNDIELTVQACHPALMPSRGAVFQLPTQRNAPEHVVVVQEVHHHEAVGVDLNDLIESIRAAIRTHHGIDAQAVVLLKPMRIPTTTSGKIQRSACREQYVSGELKPLVQWQAPPQPDDTPDVKNVLAGGLLQLAVQGLARRRGATGRPGQG</sequence>
<evidence type="ECO:0000256" key="2">
    <source>
        <dbReference type="ARBA" id="ARBA00022598"/>
    </source>
</evidence>
<accession>A0ABU5XPQ2</accession>
<comment type="similarity">
    <text evidence="1">Belongs to the ATP-dependent AMP-binding enzyme family.</text>
</comment>
<evidence type="ECO:0000259" key="6">
    <source>
        <dbReference type="Pfam" id="PF23024"/>
    </source>
</evidence>
<comment type="caution">
    <text evidence="7">The sequence shown here is derived from an EMBL/GenBank/DDBJ whole genome shotgun (WGS) entry which is preliminary data.</text>
</comment>
<feature type="domain" description="AMP-binding enzyme C-terminal" evidence="6">
    <location>
        <begin position="489"/>
        <end position="603"/>
    </location>
</feature>
<dbReference type="RefSeq" id="WP_329782078.1">
    <property type="nucleotide sequence ID" value="NZ_JAYJJR010000033.1"/>
</dbReference>
<dbReference type="SUPFAM" id="SSF56801">
    <property type="entry name" value="Acetyl-CoA synthetase-like"/>
    <property type="match status" value="1"/>
</dbReference>
<dbReference type="PANTHER" id="PTHR22754">
    <property type="entry name" value="DISCO-INTERACTING PROTEIN 2 DIP2 -RELATED"/>
    <property type="match status" value="1"/>
</dbReference>
<keyword evidence="3" id="KW-0276">Fatty acid metabolism</keyword>
<evidence type="ECO:0000256" key="1">
    <source>
        <dbReference type="ARBA" id="ARBA00006432"/>
    </source>
</evidence>
<evidence type="ECO:0000313" key="8">
    <source>
        <dbReference type="Proteomes" id="UP001299596"/>
    </source>
</evidence>
<dbReference type="Gene3D" id="3.40.50.12780">
    <property type="entry name" value="N-terminal domain of ligase-like"/>
    <property type="match status" value="1"/>
</dbReference>
<dbReference type="InterPro" id="IPR042099">
    <property type="entry name" value="ANL_N_sf"/>
</dbReference>
<dbReference type="PROSITE" id="PS00455">
    <property type="entry name" value="AMP_BINDING"/>
    <property type="match status" value="1"/>
</dbReference>
<keyword evidence="2 7" id="KW-0436">Ligase</keyword>
<evidence type="ECO:0000256" key="4">
    <source>
        <dbReference type="ARBA" id="ARBA00023098"/>
    </source>
</evidence>
<dbReference type="EMBL" id="JAYJJR010000033">
    <property type="protein sequence ID" value="MEB3024169.1"/>
    <property type="molecule type" value="Genomic_DNA"/>
</dbReference>
<dbReference type="InterPro" id="IPR000873">
    <property type="entry name" value="AMP-dep_synth/lig_dom"/>
</dbReference>
<gene>
    <name evidence="7" type="ORF">K6T79_24425</name>
</gene>
<dbReference type="InterPro" id="IPR040097">
    <property type="entry name" value="FAAL/FAAC"/>
</dbReference>
<organism evidence="7 8">
    <name type="scientific">[Mycobacterium] crassicus</name>
    <dbReference type="NCBI Taxonomy" id="2872309"/>
    <lineage>
        <taxon>Bacteria</taxon>
        <taxon>Bacillati</taxon>
        <taxon>Actinomycetota</taxon>
        <taxon>Actinomycetes</taxon>
        <taxon>Mycobacteriales</taxon>
        <taxon>Mycobacteriaceae</taxon>
        <taxon>Mycolicibacter</taxon>
    </lineage>
</organism>
<dbReference type="Proteomes" id="UP001299596">
    <property type="component" value="Unassembled WGS sequence"/>
</dbReference>
<evidence type="ECO:0000259" key="5">
    <source>
        <dbReference type="Pfam" id="PF00501"/>
    </source>
</evidence>
<dbReference type="Pfam" id="PF23024">
    <property type="entry name" value="AMP-dom_DIP2-like"/>
    <property type="match status" value="1"/>
</dbReference>
<evidence type="ECO:0000256" key="3">
    <source>
        <dbReference type="ARBA" id="ARBA00022832"/>
    </source>
</evidence>
<dbReference type="InterPro" id="IPR025110">
    <property type="entry name" value="AMP-bd_C"/>
</dbReference>
<protein>
    <submittedName>
        <fullName evidence="7">Fatty acyl-AMP ligase</fullName>
    </submittedName>
</protein>
<feature type="domain" description="AMP-dependent synthetase/ligase" evidence="5">
    <location>
        <begin position="44"/>
        <end position="445"/>
    </location>
</feature>
<dbReference type="Pfam" id="PF00501">
    <property type="entry name" value="AMP-binding"/>
    <property type="match status" value="1"/>
</dbReference>
<dbReference type="GO" id="GO:0016874">
    <property type="term" value="F:ligase activity"/>
    <property type="evidence" value="ECO:0007669"/>
    <property type="project" value="UniProtKB-KW"/>
</dbReference>
<dbReference type="CDD" id="cd05931">
    <property type="entry name" value="FAAL"/>
    <property type="match status" value="1"/>
</dbReference>
<name>A0ABU5XPQ2_9MYCO</name>
<dbReference type="PANTHER" id="PTHR22754:SF32">
    <property type="entry name" value="DISCO-INTERACTING PROTEIN 2"/>
    <property type="match status" value="1"/>
</dbReference>
<dbReference type="InterPro" id="IPR020845">
    <property type="entry name" value="AMP-binding_CS"/>
</dbReference>
<evidence type="ECO:0000313" key="7">
    <source>
        <dbReference type="EMBL" id="MEB3024169.1"/>
    </source>
</evidence>
<keyword evidence="4" id="KW-0443">Lipid metabolism</keyword>